<evidence type="ECO:0000256" key="6">
    <source>
        <dbReference type="SAM" id="Phobius"/>
    </source>
</evidence>
<dbReference type="InterPro" id="IPR001182">
    <property type="entry name" value="FtsW/RodA"/>
</dbReference>
<comment type="subcellular location">
    <subcellularLocation>
        <location evidence="1">Membrane</location>
        <topology evidence="1">Multi-pass membrane protein</topology>
    </subcellularLocation>
</comment>
<dbReference type="PANTHER" id="PTHR30474:SF1">
    <property type="entry name" value="PEPTIDOGLYCAN GLYCOSYLTRANSFERASE MRDB"/>
    <property type="match status" value="1"/>
</dbReference>
<reference evidence="7 8" key="1">
    <citation type="journal article" date="2003" name="Int. J. Syst. Evol. Microbiol.">
        <title>Virgibacillus carmonensis sp. nov., Virgibacillus necropolis sp. nov. and Virgibacillus picturae sp. nov., three novel species isolated from deteriorated mural paintings, transfer of the species of the genus salibacillus to Virgibacillus, as Virgibacillus marismortui comb. nov. and Virgibacillus salexigens comb. nov., and emended description of the genus Virgibacillus.</title>
        <authorList>
            <person name="Heyrman J."/>
            <person name="Logan N.A."/>
            <person name="Busse H.J."/>
            <person name="Balcaen A."/>
            <person name="Lebbe L."/>
            <person name="Rodriguez-Diaz M."/>
            <person name="Swings J."/>
            <person name="De Vos P."/>
        </authorList>
    </citation>
    <scope>NUCLEOTIDE SEQUENCE [LARGE SCALE GENOMIC DNA]</scope>
    <source>
        <strain evidence="7 8">LMG 19488</strain>
    </source>
</reference>
<dbReference type="EMBL" id="CP022437">
    <property type="protein sequence ID" value="ASN06505.1"/>
    <property type="molecule type" value="Genomic_DNA"/>
</dbReference>
<dbReference type="PROSITE" id="PS00428">
    <property type="entry name" value="FTSW_RODA_SPOVE"/>
    <property type="match status" value="1"/>
</dbReference>
<dbReference type="RefSeq" id="WP_089533503.1">
    <property type="nucleotide sequence ID" value="NZ_CP022437.1"/>
</dbReference>
<evidence type="ECO:0000313" key="7">
    <source>
        <dbReference type="EMBL" id="ASN06505.1"/>
    </source>
</evidence>
<proteinExistence type="predicted"/>
<feature type="transmembrane region" description="Helical" evidence="6">
    <location>
        <begin position="355"/>
        <end position="375"/>
    </location>
</feature>
<feature type="transmembrane region" description="Helical" evidence="6">
    <location>
        <begin position="280"/>
        <end position="303"/>
    </location>
</feature>
<dbReference type="KEGG" id="vne:CFK40_16515"/>
<name>A0A221MFU9_9BACI</name>
<keyword evidence="4 6" id="KW-1133">Transmembrane helix</keyword>
<feature type="transmembrane region" description="Helical" evidence="6">
    <location>
        <begin position="43"/>
        <end position="60"/>
    </location>
</feature>
<dbReference type="AlphaFoldDB" id="A0A221MFU9"/>
<dbReference type="OrthoDB" id="9768187at2"/>
<dbReference type="Pfam" id="PF01098">
    <property type="entry name" value="FTSW_RODA_SPOVE"/>
    <property type="match status" value="1"/>
</dbReference>
<evidence type="ECO:0000256" key="4">
    <source>
        <dbReference type="ARBA" id="ARBA00022989"/>
    </source>
</evidence>
<evidence type="ECO:0000256" key="5">
    <source>
        <dbReference type="ARBA" id="ARBA00023136"/>
    </source>
</evidence>
<evidence type="ECO:0000256" key="1">
    <source>
        <dbReference type="ARBA" id="ARBA00004141"/>
    </source>
</evidence>
<dbReference type="Proteomes" id="UP000204391">
    <property type="component" value="Chromosome"/>
</dbReference>
<accession>A0A221MFU9</accession>
<keyword evidence="8" id="KW-1185">Reference proteome</keyword>
<feature type="transmembrane region" description="Helical" evidence="6">
    <location>
        <begin position="169"/>
        <end position="185"/>
    </location>
</feature>
<keyword evidence="7" id="KW-0131">Cell cycle</keyword>
<evidence type="ECO:0000256" key="2">
    <source>
        <dbReference type="ARBA" id="ARBA00022692"/>
    </source>
</evidence>
<dbReference type="GO" id="GO:0032153">
    <property type="term" value="C:cell division site"/>
    <property type="evidence" value="ECO:0007669"/>
    <property type="project" value="TreeGrafter"/>
</dbReference>
<organism evidence="7 8">
    <name type="scientific">Virgibacillus necropolis</name>
    <dbReference type="NCBI Taxonomy" id="163877"/>
    <lineage>
        <taxon>Bacteria</taxon>
        <taxon>Bacillati</taxon>
        <taxon>Bacillota</taxon>
        <taxon>Bacilli</taxon>
        <taxon>Bacillales</taxon>
        <taxon>Bacillaceae</taxon>
        <taxon>Virgibacillus</taxon>
    </lineage>
</organism>
<feature type="transmembrane region" description="Helical" evidence="6">
    <location>
        <begin position="72"/>
        <end position="89"/>
    </location>
</feature>
<feature type="transmembrane region" description="Helical" evidence="6">
    <location>
        <begin position="101"/>
        <end position="126"/>
    </location>
</feature>
<evidence type="ECO:0000256" key="3">
    <source>
        <dbReference type="ARBA" id="ARBA00022960"/>
    </source>
</evidence>
<keyword evidence="5 6" id="KW-0472">Membrane</keyword>
<feature type="transmembrane region" description="Helical" evidence="6">
    <location>
        <begin position="12"/>
        <end position="31"/>
    </location>
</feature>
<dbReference type="GO" id="GO:0051301">
    <property type="term" value="P:cell division"/>
    <property type="evidence" value="ECO:0007669"/>
    <property type="project" value="UniProtKB-KW"/>
</dbReference>
<evidence type="ECO:0000313" key="8">
    <source>
        <dbReference type="Proteomes" id="UP000204391"/>
    </source>
</evidence>
<keyword evidence="7" id="KW-0132">Cell division</keyword>
<sequence length="392" mass="43490">MEKENTGGLQFDLIIIFLLFMATSLTALYNLQELLPGDEADFLFKQFIWYSAGALFIFLIRMLDLNQLYQLSFYAYLFGVLILGVLLVSPESLVPEINGTYSWFAFPGIGTIQPAEFTKITTILGLAITISKHKEKYVNKDFKTDFILLLKLVIIAAIPVFLILLQPDFGTSMVYLVILSFMVLVSGINWKLIFTIVASAAIIGGGALMLIVNYPQLSEDLLNIDPYQIERIETWFGPEEEVDAGSYQVNKSFLAIGSGQLFGKGIGDLQVPVPYAETDFIFSVIAESFGFVGSSFVVFLYFFLIYKLVSIGLKIYNTSVFGSMFCFGYMALISVHTFQNIGMSIGIMPITGVPLLLISYGGSSVLATLIGYGIIYRVSEEITNSEGYMFGK</sequence>
<gene>
    <name evidence="7" type="ORF">CFK40_16515</name>
</gene>
<dbReference type="PANTHER" id="PTHR30474">
    <property type="entry name" value="CELL CYCLE PROTEIN"/>
    <property type="match status" value="1"/>
</dbReference>
<keyword evidence="3" id="KW-0133">Cell shape</keyword>
<feature type="transmembrane region" description="Helical" evidence="6">
    <location>
        <begin position="315"/>
        <end position="335"/>
    </location>
</feature>
<dbReference type="GO" id="GO:0015648">
    <property type="term" value="F:lipid-linked peptidoglycan transporter activity"/>
    <property type="evidence" value="ECO:0007669"/>
    <property type="project" value="TreeGrafter"/>
</dbReference>
<feature type="transmembrane region" description="Helical" evidence="6">
    <location>
        <begin position="192"/>
        <end position="212"/>
    </location>
</feature>
<dbReference type="GO" id="GO:0008360">
    <property type="term" value="P:regulation of cell shape"/>
    <property type="evidence" value="ECO:0007669"/>
    <property type="project" value="UniProtKB-KW"/>
</dbReference>
<dbReference type="GO" id="GO:0005886">
    <property type="term" value="C:plasma membrane"/>
    <property type="evidence" value="ECO:0007669"/>
    <property type="project" value="TreeGrafter"/>
</dbReference>
<dbReference type="InterPro" id="IPR018365">
    <property type="entry name" value="Cell_cycle_FtsW-rel_CS"/>
</dbReference>
<keyword evidence="2 6" id="KW-0812">Transmembrane</keyword>
<protein>
    <submittedName>
        <fullName evidence="7">Cell division protein</fullName>
    </submittedName>
</protein>
<feature type="transmembrane region" description="Helical" evidence="6">
    <location>
        <begin position="146"/>
        <end position="163"/>
    </location>
</feature>